<proteinExistence type="predicted"/>
<dbReference type="Proteomes" id="UP001303160">
    <property type="component" value="Unassembled WGS sequence"/>
</dbReference>
<comment type="caution">
    <text evidence="1">The sequence shown here is derived from an EMBL/GenBank/DDBJ whole genome shotgun (WGS) entry which is preliminary data.</text>
</comment>
<evidence type="ECO:0000313" key="2">
    <source>
        <dbReference type="Proteomes" id="UP001303160"/>
    </source>
</evidence>
<keyword evidence="2" id="KW-1185">Reference proteome</keyword>
<dbReference type="AlphaFoldDB" id="A0AAN6X5P1"/>
<protein>
    <submittedName>
        <fullName evidence="1">Uncharacterized protein</fullName>
    </submittedName>
</protein>
<gene>
    <name evidence="1" type="ORF">QBC40DRAFT_344341</name>
</gene>
<dbReference type="EMBL" id="MU864094">
    <property type="protein sequence ID" value="KAK4194126.1"/>
    <property type="molecule type" value="Genomic_DNA"/>
</dbReference>
<reference evidence="1" key="1">
    <citation type="journal article" date="2023" name="Mol. Phylogenet. Evol.">
        <title>Genome-scale phylogeny and comparative genomics of the fungal order Sordariales.</title>
        <authorList>
            <person name="Hensen N."/>
            <person name="Bonometti L."/>
            <person name="Westerberg I."/>
            <person name="Brannstrom I.O."/>
            <person name="Guillou S."/>
            <person name="Cros-Aarteil S."/>
            <person name="Calhoun S."/>
            <person name="Haridas S."/>
            <person name="Kuo A."/>
            <person name="Mondo S."/>
            <person name="Pangilinan J."/>
            <person name="Riley R."/>
            <person name="LaButti K."/>
            <person name="Andreopoulos B."/>
            <person name="Lipzen A."/>
            <person name="Chen C."/>
            <person name="Yan M."/>
            <person name="Daum C."/>
            <person name="Ng V."/>
            <person name="Clum A."/>
            <person name="Steindorff A."/>
            <person name="Ohm R.A."/>
            <person name="Martin F."/>
            <person name="Silar P."/>
            <person name="Natvig D.O."/>
            <person name="Lalanne C."/>
            <person name="Gautier V."/>
            <person name="Ament-Velasquez S.L."/>
            <person name="Kruys A."/>
            <person name="Hutchinson M.I."/>
            <person name="Powell A.J."/>
            <person name="Barry K."/>
            <person name="Miller A.N."/>
            <person name="Grigoriev I.V."/>
            <person name="Debuchy R."/>
            <person name="Gladieux P."/>
            <person name="Hiltunen Thoren M."/>
            <person name="Johannesson H."/>
        </authorList>
    </citation>
    <scope>NUCLEOTIDE SEQUENCE</scope>
    <source>
        <strain evidence="1">CBS 315.58</strain>
    </source>
</reference>
<accession>A0AAN6X5P1</accession>
<sequence length="166" mass="19054">MCQIEHKVYTVCTHVDEHAVPCTSTSRTRVRCVDPEVIIGARFGFCRACREHYAPLATACPWLILKYWSYKAERGVNHASPASVFTHLVMISRLSLKFYHALRERRETSISNAFSSSDMLLWSGRDEGFEIPHSFMRRLWLGCVVPGRILLQNLLLTLSERRVGNN</sequence>
<organism evidence="1 2">
    <name type="scientific">Triangularia verruculosa</name>
    <dbReference type="NCBI Taxonomy" id="2587418"/>
    <lineage>
        <taxon>Eukaryota</taxon>
        <taxon>Fungi</taxon>
        <taxon>Dikarya</taxon>
        <taxon>Ascomycota</taxon>
        <taxon>Pezizomycotina</taxon>
        <taxon>Sordariomycetes</taxon>
        <taxon>Sordariomycetidae</taxon>
        <taxon>Sordariales</taxon>
        <taxon>Podosporaceae</taxon>
        <taxon>Triangularia</taxon>
    </lineage>
</organism>
<reference evidence="1" key="2">
    <citation type="submission" date="2023-05" db="EMBL/GenBank/DDBJ databases">
        <authorList>
            <consortium name="Lawrence Berkeley National Laboratory"/>
            <person name="Steindorff A."/>
            <person name="Hensen N."/>
            <person name="Bonometti L."/>
            <person name="Westerberg I."/>
            <person name="Brannstrom I.O."/>
            <person name="Guillou S."/>
            <person name="Cros-Aarteil S."/>
            <person name="Calhoun S."/>
            <person name="Haridas S."/>
            <person name="Kuo A."/>
            <person name="Mondo S."/>
            <person name="Pangilinan J."/>
            <person name="Riley R."/>
            <person name="Labutti K."/>
            <person name="Andreopoulos B."/>
            <person name="Lipzen A."/>
            <person name="Chen C."/>
            <person name="Yanf M."/>
            <person name="Daum C."/>
            <person name="Ng V."/>
            <person name="Clum A."/>
            <person name="Ohm R."/>
            <person name="Martin F."/>
            <person name="Silar P."/>
            <person name="Natvig D."/>
            <person name="Lalanne C."/>
            <person name="Gautier V."/>
            <person name="Ament-Velasquez S.L."/>
            <person name="Kruys A."/>
            <person name="Hutchinson M.I."/>
            <person name="Powell A.J."/>
            <person name="Barry K."/>
            <person name="Miller A.N."/>
            <person name="Grigoriev I.V."/>
            <person name="Debuchy R."/>
            <person name="Gladieux P."/>
            <person name="Thoren M.H."/>
            <person name="Johannesson H."/>
        </authorList>
    </citation>
    <scope>NUCLEOTIDE SEQUENCE</scope>
    <source>
        <strain evidence="1">CBS 315.58</strain>
    </source>
</reference>
<evidence type="ECO:0000313" key="1">
    <source>
        <dbReference type="EMBL" id="KAK4194126.1"/>
    </source>
</evidence>
<name>A0AAN6X5P1_9PEZI</name>